<protein>
    <submittedName>
        <fullName evidence="2">Uncharacterized protein</fullName>
    </submittedName>
</protein>
<evidence type="ECO:0000256" key="1">
    <source>
        <dbReference type="SAM" id="MobiDB-lite"/>
    </source>
</evidence>
<feature type="region of interest" description="Disordered" evidence="1">
    <location>
        <begin position="74"/>
        <end position="111"/>
    </location>
</feature>
<sequence>MEGCSVWYNPSPDLSKSGSRVLDPLPRQEVEPAVGVAERSLPDVRVAELADRSGVAPEDAADGSGVRAVAPFELEGKDRLPAPAPGASERGGADGVAEAEPGEDGGDQLWRKGIQDRRLRLRVRRRKARPPVLPRGIHLRLFRI</sequence>
<organism evidence="2">
    <name type="scientific">Arundo donax</name>
    <name type="common">Giant reed</name>
    <name type="synonym">Donax arundinaceus</name>
    <dbReference type="NCBI Taxonomy" id="35708"/>
    <lineage>
        <taxon>Eukaryota</taxon>
        <taxon>Viridiplantae</taxon>
        <taxon>Streptophyta</taxon>
        <taxon>Embryophyta</taxon>
        <taxon>Tracheophyta</taxon>
        <taxon>Spermatophyta</taxon>
        <taxon>Magnoliopsida</taxon>
        <taxon>Liliopsida</taxon>
        <taxon>Poales</taxon>
        <taxon>Poaceae</taxon>
        <taxon>PACMAD clade</taxon>
        <taxon>Arundinoideae</taxon>
        <taxon>Arundineae</taxon>
        <taxon>Arundo</taxon>
    </lineage>
</organism>
<accession>A0A0A9FYX9</accession>
<evidence type="ECO:0000313" key="2">
    <source>
        <dbReference type="EMBL" id="JAE17477.1"/>
    </source>
</evidence>
<dbReference type="AlphaFoldDB" id="A0A0A9FYX9"/>
<reference evidence="2" key="1">
    <citation type="submission" date="2014-09" db="EMBL/GenBank/DDBJ databases">
        <authorList>
            <person name="Magalhaes I.L.F."/>
            <person name="Oliveira U."/>
            <person name="Santos F.R."/>
            <person name="Vidigal T.H.D.A."/>
            <person name="Brescovit A.D."/>
            <person name="Santos A.J."/>
        </authorList>
    </citation>
    <scope>NUCLEOTIDE SEQUENCE</scope>
    <source>
        <tissue evidence="2">Shoot tissue taken approximately 20 cm above the soil surface</tissue>
    </source>
</reference>
<name>A0A0A9FYX9_ARUDO</name>
<feature type="region of interest" description="Disordered" evidence="1">
    <location>
        <begin position="1"/>
        <end position="34"/>
    </location>
</feature>
<reference evidence="2" key="2">
    <citation type="journal article" date="2015" name="Data Brief">
        <title>Shoot transcriptome of the giant reed, Arundo donax.</title>
        <authorList>
            <person name="Barrero R.A."/>
            <person name="Guerrero F.D."/>
            <person name="Moolhuijzen P."/>
            <person name="Goolsby J.A."/>
            <person name="Tidwell J."/>
            <person name="Bellgard S.E."/>
            <person name="Bellgard M.I."/>
        </authorList>
    </citation>
    <scope>NUCLEOTIDE SEQUENCE</scope>
    <source>
        <tissue evidence="2">Shoot tissue taken approximately 20 cm above the soil surface</tissue>
    </source>
</reference>
<dbReference type="EMBL" id="GBRH01180419">
    <property type="protein sequence ID" value="JAE17477.1"/>
    <property type="molecule type" value="Transcribed_RNA"/>
</dbReference>
<proteinExistence type="predicted"/>